<feature type="compositionally biased region" description="Polar residues" evidence="14">
    <location>
        <begin position="906"/>
        <end position="922"/>
    </location>
</feature>
<dbReference type="Pfam" id="PF16866">
    <property type="entry name" value="PHD_4"/>
    <property type="match status" value="1"/>
</dbReference>
<evidence type="ECO:0000256" key="12">
    <source>
        <dbReference type="PIRSR" id="PIRSR602717-51"/>
    </source>
</evidence>
<dbReference type="FunFam" id="3.30.60.60:FF:000001">
    <property type="entry name" value="Histone acetyltransferase"/>
    <property type="match status" value="1"/>
</dbReference>
<feature type="domain" description="MYST-type HAT" evidence="15">
    <location>
        <begin position="484"/>
        <end position="758"/>
    </location>
</feature>
<feature type="region of interest" description="Disordered" evidence="14">
    <location>
        <begin position="904"/>
        <end position="938"/>
    </location>
</feature>
<dbReference type="Gene3D" id="3.40.630.30">
    <property type="match status" value="1"/>
</dbReference>
<keyword evidence="7" id="KW-0862">Zinc</keyword>
<evidence type="ECO:0000313" key="17">
    <source>
        <dbReference type="Proteomes" id="UP000275078"/>
    </source>
</evidence>
<proteinExistence type="inferred from homology"/>
<dbReference type="GO" id="GO:0006357">
    <property type="term" value="P:regulation of transcription by RNA polymerase II"/>
    <property type="evidence" value="ECO:0007669"/>
    <property type="project" value="TreeGrafter"/>
</dbReference>
<feature type="active site" description="Proton donor/acceptor" evidence="12">
    <location>
        <position position="660"/>
    </location>
</feature>
<dbReference type="PANTHER" id="PTHR10615">
    <property type="entry name" value="HISTONE ACETYLTRANSFERASE"/>
    <property type="match status" value="1"/>
</dbReference>
<keyword evidence="17" id="KW-1185">Reference proteome</keyword>
<feature type="compositionally biased region" description="Acidic residues" evidence="14">
    <location>
        <begin position="41"/>
        <end position="73"/>
    </location>
</feature>
<protein>
    <recommendedName>
        <fullName evidence="3 13">Histone acetyltransferase</fullName>
        <ecNumber evidence="3 13">2.3.1.48</ecNumber>
    </recommendedName>
</protein>
<keyword evidence="4" id="KW-0808">Transferase</keyword>
<evidence type="ECO:0000256" key="13">
    <source>
        <dbReference type="RuleBase" id="RU361211"/>
    </source>
</evidence>
<comment type="function">
    <text evidence="11">Catalytic component of the NuA4 histone acetyltransferase (HAT) complex which is involved in epigenetic transcriptional activation of selected genes principally by acetylation of nucleosomal histones H4, H3, H2B, H2A and H2A variant H2A.Z. Acetylates histone H4 to form H4K5ac, H4K8ac, H4K12ac and H4K16ac, histone H3 to form H3K14ac, and histone H2A to form H2AK4ac and H2AK7ac. The NuA4 complex is involved in the DNA damage response and is required for chromosome segregation. The NuA4 complex plays a direct role in repair of DNA double-strand breaks (DSBs) through homologous recombination. Recruitment to promoters depends on H3K4me. Also acetylates non-histone proteins. In addition to protein acetyltransferase, can use different acyl-CoA substrates, such as 2-hydroxyisobutanoyl-CoA (2-hydroxyisobutyryl-CoA) or (2E)-butenoyl-CoA (crotonyl-CoA), and is able to mediate protein 2-hydroxyisobutyrylation and crotonylation, respectively.</text>
</comment>
<dbReference type="GO" id="GO:0031507">
    <property type="term" value="P:heterochromatin formation"/>
    <property type="evidence" value="ECO:0007669"/>
    <property type="project" value="UniProtKB-ARBA"/>
</dbReference>
<evidence type="ECO:0000256" key="1">
    <source>
        <dbReference type="ARBA" id="ARBA00004123"/>
    </source>
</evidence>
<evidence type="ECO:0000256" key="11">
    <source>
        <dbReference type="ARBA" id="ARBA00045805"/>
    </source>
</evidence>
<feature type="compositionally biased region" description="Acidic residues" evidence="14">
    <location>
        <begin position="782"/>
        <end position="792"/>
    </location>
</feature>
<evidence type="ECO:0000256" key="9">
    <source>
        <dbReference type="ARBA" id="ARBA00022990"/>
    </source>
</evidence>
<evidence type="ECO:0000256" key="4">
    <source>
        <dbReference type="ARBA" id="ARBA00022679"/>
    </source>
</evidence>
<feature type="compositionally biased region" description="Basic and acidic residues" evidence="14">
    <location>
        <begin position="437"/>
        <end position="457"/>
    </location>
</feature>
<dbReference type="OrthoDB" id="787137at2759"/>
<evidence type="ECO:0000256" key="14">
    <source>
        <dbReference type="SAM" id="MobiDB-lite"/>
    </source>
</evidence>
<keyword evidence="6" id="KW-0863">Zinc-finger</keyword>
<dbReference type="STRING" id="1160509.A0A3N4HZE7"/>
<dbReference type="Pfam" id="PF01853">
    <property type="entry name" value="MOZ_SAS"/>
    <property type="match status" value="1"/>
</dbReference>
<comment type="subcellular location">
    <subcellularLocation>
        <location evidence="1 13">Nucleus</location>
    </subcellularLocation>
</comment>
<dbReference type="InterPro" id="IPR019787">
    <property type="entry name" value="Znf_PHD-finger"/>
</dbReference>
<reference evidence="16 17" key="1">
    <citation type="journal article" date="2018" name="Nat. Ecol. Evol.">
        <title>Pezizomycetes genomes reveal the molecular basis of ectomycorrhizal truffle lifestyle.</title>
        <authorList>
            <person name="Murat C."/>
            <person name="Payen T."/>
            <person name="Noel B."/>
            <person name="Kuo A."/>
            <person name="Morin E."/>
            <person name="Chen J."/>
            <person name="Kohler A."/>
            <person name="Krizsan K."/>
            <person name="Balestrini R."/>
            <person name="Da Silva C."/>
            <person name="Montanini B."/>
            <person name="Hainaut M."/>
            <person name="Levati E."/>
            <person name="Barry K.W."/>
            <person name="Belfiori B."/>
            <person name="Cichocki N."/>
            <person name="Clum A."/>
            <person name="Dockter R.B."/>
            <person name="Fauchery L."/>
            <person name="Guy J."/>
            <person name="Iotti M."/>
            <person name="Le Tacon F."/>
            <person name="Lindquist E.A."/>
            <person name="Lipzen A."/>
            <person name="Malagnac F."/>
            <person name="Mello A."/>
            <person name="Molinier V."/>
            <person name="Miyauchi S."/>
            <person name="Poulain J."/>
            <person name="Riccioni C."/>
            <person name="Rubini A."/>
            <person name="Sitrit Y."/>
            <person name="Splivallo R."/>
            <person name="Traeger S."/>
            <person name="Wang M."/>
            <person name="Zifcakova L."/>
            <person name="Wipf D."/>
            <person name="Zambonelli A."/>
            <person name="Paolocci F."/>
            <person name="Nowrousian M."/>
            <person name="Ottonello S."/>
            <person name="Baldrian P."/>
            <person name="Spatafora J.W."/>
            <person name="Henrissat B."/>
            <person name="Nagy L.G."/>
            <person name="Aury J.M."/>
            <person name="Wincker P."/>
            <person name="Grigoriev I.V."/>
            <person name="Bonfante P."/>
            <person name="Martin F.M."/>
        </authorList>
    </citation>
    <scope>NUCLEOTIDE SEQUENCE [LARGE SCALE GENOMIC DNA]</scope>
    <source>
        <strain evidence="16 17">RN42</strain>
    </source>
</reference>
<feature type="region of interest" description="Disordered" evidence="14">
    <location>
        <begin position="1"/>
        <end position="75"/>
    </location>
</feature>
<organism evidence="16 17">
    <name type="scientific">Ascobolus immersus RN42</name>
    <dbReference type="NCBI Taxonomy" id="1160509"/>
    <lineage>
        <taxon>Eukaryota</taxon>
        <taxon>Fungi</taxon>
        <taxon>Dikarya</taxon>
        <taxon>Ascomycota</taxon>
        <taxon>Pezizomycotina</taxon>
        <taxon>Pezizomycetes</taxon>
        <taxon>Pezizales</taxon>
        <taxon>Ascobolaceae</taxon>
        <taxon>Ascobolus</taxon>
    </lineage>
</organism>
<dbReference type="AlphaFoldDB" id="A0A3N4HZE7"/>
<feature type="compositionally biased region" description="Basic and acidic residues" evidence="14">
    <location>
        <begin position="358"/>
        <end position="368"/>
    </location>
</feature>
<keyword evidence="10 13" id="KW-0539">Nucleus</keyword>
<sequence>MPSTIIEPSSRHSSRIRRKQDVADDIYEQSASEDGSVVPVESDDDDDDEEEDDFDEDAPWEAEVADDEDEDKPETDTRLLCAFCHQDEDHDPAEEYEEPIECALCGQFAHRQCARTSKLEAQGSADVEKVDVSDEDFAHWKCNACADIPVESEDAEGEVDEQDMEKDASSSDSDDADADADADAAGDVEVADADVDMEVDSDPGRNADPAVEVEVDADAEVGSETVKDPERGAKESDRKEALSGLDGSTAEPDEGGEEAGALLPNRRSRSLKLTAEPAARPNPPRRPSKRSSRRETSKDGQESAEETEGLPNPKRRKTSTSKRDSGRRAQPTRSPSDLPRVTKRLKGGRLLITFRGLDLSKLRSDESSKRKKRPPRPVESDQPPATPLKASSQPVPSAVGAVQPIASLRKVEETESSPYGGMLVDRDADTTRTYPTDFDREKFKRSSETAEAKRAAKEASNTNGTDDMLDDEDDNEQMKLDQLSSASKIKCIRFGEYEIDTWYTAPYPEEYSKNRVLYLCEFCLKYMNSEYVSVRHKLKCPAKHPPGDEIYRNDSISIFEVDGRKHPIYCQNLCLLAKLFLGSKTLYYDVEPFLFYVMTEADHRGCHFVGYFSKEKRSSAQNNVSCILTLPIHQRKGYGNLLIDFSYLLTRTEKKTGSPEKPLSDLGLVSYRNYWKLMLSYELRDQTTPLSIADISHRTGMCADDIVSAMEALDMLSRDPETDAYILRIDKQALEANIAKWEAKGYVKLNPEALVWTPFVHSPSVQTTAISTVAPRDSTAEASEDEGPEVSDTENIAESLRGGKDLSMLQNQLLSKDPSDSSSALITGAQALKENTESGWPRTALLVHSELTAHNDSGQVLAAGSEAVVDTTRDTRFNEGKGDLYLSNGDASEILTQIERFDNHNMDQQPTRSDVSYTSSVLSGPAADGQFSPDKPMTLFGEAEATNGVDVA</sequence>
<dbReference type="InterPro" id="IPR001965">
    <property type="entry name" value="Znf_PHD"/>
</dbReference>
<dbReference type="GO" id="GO:1990467">
    <property type="term" value="C:NuA3a histone acetyltransferase complex"/>
    <property type="evidence" value="ECO:0007669"/>
    <property type="project" value="TreeGrafter"/>
</dbReference>
<evidence type="ECO:0000256" key="10">
    <source>
        <dbReference type="ARBA" id="ARBA00023242"/>
    </source>
</evidence>
<evidence type="ECO:0000256" key="6">
    <source>
        <dbReference type="ARBA" id="ARBA00022771"/>
    </source>
</evidence>
<evidence type="ECO:0000256" key="8">
    <source>
        <dbReference type="ARBA" id="ARBA00022853"/>
    </source>
</evidence>
<comment type="catalytic activity">
    <reaction evidence="13">
        <text>L-lysyl-[protein] + acetyl-CoA = N(6)-acetyl-L-lysyl-[protein] + CoA + H(+)</text>
        <dbReference type="Rhea" id="RHEA:45948"/>
        <dbReference type="Rhea" id="RHEA-COMP:9752"/>
        <dbReference type="Rhea" id="RHEA-COMP:10731"/>
        <dbReference type="ChEBI" id="CHEBI:15378"/>
        <dbReference type="ChEBI" id="CHEBI:29969"/>
        <dbReference type="ChEBI" id="CHEBI:57287"/>
        <dbReference type="ChEBI" id="CHEBI:57288"/>
        <dbReference type="ChEBI" id="CHEBI:61930"/>
        <dbReference type="EC" id="2.3.1.48"/>
    </reaction>
</comment>
<evidence type="ECO:0000256" key="7">
    <source>
        <dbReference type="ARBA" id="ARBA00022833"/>
    </source>
</evidence>
<evidence type="ECO:0000256" key="2">
    <source>
        <dbReference type="ARBA" id="ARBA00010107"/>
    </source>
</evidence>
<dbReference type="Proteomes" id="UP000275078">
    <property type="component" value="Unassembled WGS sequence"/>
</dbReference>
<keyword evidence="9" id="KW-0007">Acetylation</keyword>
<dbReference type="SUPFAM" id="SSF55729">
    <property type="entry name" value="Acyl-CoA N-acyltransferases (Nat)"/>
    <property type="match status" value="1"/>
</dbReference>
<dbReference type="Gene3D" id="3.30.60.60">
    <property type="entry name" value="N-acetyl transferase-like"/>
    <property type="match status" value="1"/>
</dbReference>
<name>A0A3N4HZE7_ASCIM</name>
<accession>A0A3N4HZE7</accession>
<dbReference type="Gene3D" id="1.10.10.10">
    <property type="entry name" value="Winged helix-like DNA-binding domain superfamily/Winged helix DNA-binding domain"/>
    <property type="match status" value="1"/>
</dbReference>
<dbReference type="EC" id="2.3.1.48" evidence="3 13"/>
<evidence type="ECO:0000313" key="16">
    <source>
        <dbReference type="EMBL" id="RPA79222.1"/>
    </source>
</evidence>
<dbReference type="GO" id="GO:0003712">
    <property type="term" value="F:transcription coregulator activity"/>
    <property type="evidence" value="ECO:0007669"/>
    <property type="project" value="TreeGrafter"/>
</dbReference>
<feature type="region of interest" description="Disordered" evidence="14">
    <location>
        <begin position="148"/>
        <end position="478"/>
    </location>
</feature>
<dbReference type="GO" id="GO:0004402">
    <property type="term" value="F:histone acetyltransferase activity"/>
    <property type="evidence" value="ECO:0007669"/>
    <property type="project" value="InterPro"/>
</dbReference>
<evidence type="ECO:0000259" key="15">
    <source>
        <dbReference type="PROSITE" id="PS51726"/>
    </source>
</evidence>
<feature type="compositionally biased region" description="Acidic residues" evidence="14">
    <location>
        <begin position="150"/>
        <end position="164"/>
    </location>
</feature>
<gene>
    <name evidence="16" type="ORF">BJ508DRAFT_416006</name>
</gene>
<evidence type="ECO:0000256" key="5">
    <source>
        <dbReference type="ARBA" id="ARBA00022723"/>
    </source>
</evidence>
<dbReference type="FunFam" id="3.40.630.30:FF:000001">
    <property type="entry name" value="Histone acetyltransferase"/>
    <property type="match status" value="1"/>
</dbReference>
<dbReference type="InterPro" id="IPR050603">
    <property type="entry name" value="MYST_HAT"/>
</dbReference>
<feature type="region of interest" description="Disordered" evidence="14">
    <location>
        <begin position="773"/>
        <end position="794"/>
    </location>
</feature>
<dbReference type="InterPro" id="IPR016181">
    <property type="entry name" value="Acyl_CoA_acyltransferase"/>
</dbReference>
<dbReference type="InterPro" id="IPR040706">
    <property type="entry name" value="Zf-MYST"/>
</dbReference>
<evidence type="ECO:0000256" key="3">
    <source>
        <dbReference type="ARBA" id="ARBA00013184"/>
    </source>
</evidence>
<dbReference type="SMART" id="SM00249">
    <property type="entry name" value="PHD"/>
    <property type="match status" value="1"/>
</dbReference>
<dbReference type="EMBL" id="ML119701">
    <property type="protein sequence ID" value="RPA79222.1"/>
    <property type="molecule type" value="Genomic_DNA"/>
</dbReference>
<dbReference type="GO" id="GO:0008270">
    <property type="term" value="F:zinc ion binding"/>
    <property type="evidence" value="ECO:0007669"/>
    <property type="project" value="UniProtKB-KW"/>
</dbReference>
<dbReference type="InterPro" id="IPR002717">
    <property type="entry name" value="HAT_MYST-type"/>
</dbReference>
<feature type="compositionally biased region" description="Acidic residues" evidence="14">
    <location>
        <begin position="172"/>
        <end position="201"/>
    </location>
</feature>
<dbReference type="Pfam" id="PF17772">
    <property type="entry name" value="zf-MYST"/>
    <property type="match status" value="1"/>
</dbReference>
<dbReference type="GO" id="GO:0003682">
    <property type="term" value="F:chromatin binding"/>
    <property type="evidence" value="ECO:0007669"/>
    <property type="project" value="TreeGrafter"/>
</dbReference>
<keyword evidence="5" id="KW-0479">Metal-binding</keyword>
<feature type="compositionally biased region" description="Basic and acidic residues" evidence="14">
    <location>
        <begin position="225"/>
        <end position="241"/>
    </location>
</feature>
<dbReference type="InterPro" id="IPR036388">
    <property type="entry name" value="WH-like_DNA-bd_sf"/>
</dbReference>
<dbReference type="PANTHER" id="PTHR10615:SF161">
    <property type="entry name" value="HISTONE ACETYLTRANSFERASE KAT7"/>
    <property type="match status" value="1"/>
</dbReference>
<feature type="compositionally biased region" description="Acidic residues" evidence="14">
    <location>
        <begin position="211"/>
        <end position="221"/>
    </location>
</feature>
<dbReference type="PROSITE" id="PS51726">
    <property type="entry name" value="MYST_HAT"/>
    <property type="match status" value="1"/>
</dbReference>
<dbReference type="GO" id="GO:0005634">
    <property type="term" value="C:nucleus"/>
    <property type="evidence" value="ECO:0007669"/>
    <property type="project" value="UniProtKB-SubCell"/>
</dbReference>
<comment type="similarity">
    <text evidence="2 13">Belongs to the MYST (SAS/MOZ) family.</text>
</comment>
<keyword evidence="8" id="KW-0156">Chromatin regulator</keyword>